<proteinExistence type="predicted"/>
<reference evidence="3" key="1">
    <citation type="submission" date="2006-10" db="EMBL/GenBank/DDBJ databases">
        <title>Complete sequence of Solibacter usitatus Ellin6076.</title>
        <authorList>
            <consortium name="US DOE Joint Genome Institute"/>
            <person name="Copeland A."/>
            <person name="Lucas S."/>
            <person name="Lapidus A."/>
            <person name="Barry K."/>
            <person name="Detter J.C."/>
            <person name="Glavina del Rio T."/>
            <person name="Hammon N."/>
            <person name="Israni S."/>
            <person name="Dalin E."/>
            <person name="Tice H."/>
            <person name="Pitluck S."/>
            <person name="Thompson L.S."/>
            <person name="Brettin T."/>
            <person name="Bruce D."/>
            <person name="Han C."/>
            <person name="Tapia R."/>
            <person name="Gilna P."/>
            <person name="Schmutz J."/>
            <person name="Larimer F."/>
            <person name="Land M."/>
            <person name="Hauser L."/>
            <person name="Kyrpides N."/>
            <person name="Mikhailova N."/>
            <person name="Janssen P.H."/>
            <person name="Kuske C.R."/>
            <person name="Richardson P."/>
        </authorList>
    </citation>
    <scope>NUCLEOTIDE SEQUENCE</scope>
    <source>
        <strain evidence="3">Ellin6076</strain>
    </source>
</reference>
<dbReference type="Gene3D" id="2.60.120.230">
    <property type="match status" value="1"/>
</dbReference>
<evidence type="ECO:0000256" key="1">
    <source>
        <dbReference type="ARBA" id="ARBA00023157"/>
    </source>
</evidence>
<accession>Q020N9</accession>
<organism evidence="3">
    <name type="scientific">Solibacter usitatus (strain Ellin6076)</name>
    <dbReference type="NCBI Taxonomy" id="234267"/>
    <lineage>
        <taxon>Bacteria</taxon>
        <taxon>Pseudomonadati</taxon>
        <taxon>Acidobacteriota</taxon>
        <taxon>Terriglobia</taxon>
        <taxon>Bryobacterales</taxon>
        <taxon>Solibacteraceae</taxon>
        <taxon>Candidatus Solibacter</taxon>
    </lineage>
</organism>
<evidence type="ECO:0000313" key="3">
    <source>
        <dbReference type="EMBL" id="ABJ84605.1"/>
    </source>
</evidence>
<dbReference type="GO" id="GO:0009055">
    <property type="term" value="F:electron transfer activity"/>
    <property type="evidence" value="ECO:0007669"/>
    <property type="project" value="InterPro"/>
</dbReference>
<dbReference type="HOGENOM" id="CLU_039620_0_0_0"/>
<gene>
    <name evidence="3" type="ordered locus">Acid_3633</name>
</gene>
<evidence type="ECO:0008006" key="4">
    <source>
        <dbReference type="Google" id="ProtNLM"/>
    </source>
</evidence>
<dbReference type="InParanoid" id="Q020N9"/>
<dbReference type="InterPro" id="IPR036909">
    <property type="entry name" value="Cyt_c-like_dom_sf"/>
</dbReference>
<dbReference type="InterPro" id="IPR008977">
    <property type="entry name" value="PHM/PNGase_F_dom_sf"/>
</dbReference>
<dbReference type="GO" id="GO:0016715">
    <property type="term" value="F:oxidoreductase activity, acting on paired donors, with incorporation or reduction of molecular oxygen, reduced ascorbate as one donor, and incorporation of one atom of oxygen"/>
    <property type="evidence" value="ECO:0007669"/>
    <property type="project" value="InterPro"/>
</dbReference>
<dbReference type="GO" id="GO:0020037">
    <property type="term" value="F:heme binding"/>
    <property type="evidence" value="ECO:0007669"/>
    <property type="project" value="InterPro"/>
</dbReference>
<sequence precursor="true">MPFAGILAAFLLAAPAPNFSHDVAPLLYRRCAACHHTGGVAPFPLLTYDEVRKRAGLIATVTSKKYMPPWLPSAPKFLHEAKLSGAEIAMLAAWAAAGAPEGDRHTAPAPPTFSDAWTLGAPDLEAAMPHEFHIPADGPDLYQCFVIPAPAAQNHWVRALDIRPGNSKVVHHVILFQDTSHTARKRDQGAGYPCFGTPGFLPARGLGGWTPGAAPAQKPDDIPDLLHGGADLVLQVHYHPTGKPETDRTRLALYFTPNAPKRRLMDVALGSSRIDIPPGDSSYKVTDHFTVPVAVDILGVIPHAHYICKSMNAWAVLPDGSQRTLLSIPAWNFDWQQQYRYPAPVHLPEDSRIEMEFVYDNSAANPRNPNHPPARVTVGPATTDEMAGLHLETTPTNPGDADELSQALWGKMMRSLGGGIYRPDR</sequence>
<dbReference type="STRING" id="234267.Acid_3633"/>
<dbReference type="AlphaFoldDB" id="Q020N9"/>
<dbReference type="SUPFAM" id="SSF49742">
    <property type="entry name" value="PHM/PNGase F"/>
    <property type="match status" value="2"/>
</dbReference>
<feature type="chain" id="PRO_5004162820" description="Ascorbate-dependent monooxygenase" evidence="2">
    <location>
        <begin position="21"/>
        <end position="425"/>
    </location>
</feature>
<dbReference type="OrthoDB" id="9786191at2"/>
<dbReference type="SUPFAM" id="SSF46626">
    <property type="entry name" value="Cytochrome c"/>
    <property type="match status" value="1"/>
</dbReference>
<name>Q020N9_SOLUE</name>
<protein>
    <recommendedName>
        <fullName evidence="4">Ascorbate-dependent monooxygenase</fullName>
    </recommendedName>
</protein>
<dbReference type="InterPro" id="IPR036939">
    <property type="entry name" value="Cu2_ascorb_mOase_N_sf"/>
</dbReference>
<keyword evidence="1" id="KW-1015">Disulfide bond</keyword>
<dbReference type="eggNOG" id="COG2010">
    <property type="taxonomic scope" value="Bacteria"/>
</dbReference>
<dbReference type="GO" id="GO:0005507">
    <property type="term" value="F:copper ion binding"/>
    <property type="evidence" value="ECO:0007669"/>
    <property type="project" value="InterPro"/>
</dbReference>
<dbReference type="Gene3D" id="2.60.120.310">
    <property type="entry name" value="Copper type II, ascorbate-dependent monooxygenase, N-terminal domain"/>
    <property type="match status" value="1"/>
</dbReference>
<dbReference type="InterPro" id="IPR014784">
    <property type="entry name" value="Cu2_ascorb_mOase-like_C"/>
</dbReference>
<dbReference type="EMBL" id="CP000473">
    <property type="protein sequence ID" value="ABJ84605.1"/>
    <property type="molecule type" value="Genomic_DNA"/>
</dbReference>
<keyword evidence="2" id="KW-0732">Signal</keyword>
<feature type="signal peptide" evidence="2">
    <location>
        <begin position="1"/>
        <end position="20"/>
    </location>
</feature>
<dbReference type="KEGG" id="sus:Acid_3633"/>
<evidence type="ECO:0000256" key="2">
    <source>
        <dbReference type="SAM" id="SignalP"/>
    </source>
</evidence>